<evidence type="ECO:0000313" key="2">
    <source>
        <dbReference type="Proteomes" id="UP000003586"/>
    </source>
</evidence>
<dbReference type="AlphaFoldDB" id="W0F1U5"/>
<dbReference type="KEGG" id="nso:NIASO_00570"/>
<evidence type="ECO:0000313" key="1">
    <source>
        <dbReference type="EMBL" id="AHF17030.1"/>
    </source>
</evidence>
<proteinExistence type="predicted"/>
<organism evidence="1 2">
    <name type="scientific">Niabella soli DSM 19437</name>
    <dbReference type="NCBI Taxonomy" id="929713"/>
    <lineage>
        <taxon>Bacteria</taxon>
        <taxon>Pseudomonadati</taxon>
        <taxon>Bacteroidota</taxon>
        <taxon>Chitinophagia</taxon>
        <taxon>Chitinophagales</taxon>
        <taxon>Chitinophagaceae</taxon>
        <taxon>Niabella</taxon>
    </lineage>
</organism>
<protein>
    <submittedName>
        <fullName evidence="1">Uncharacterized protein</fullName>
    </submittedName>
</protein>
<gene>
    <name evidence="1" type="ORF">NIASO_00570</name>
</gene>
<sequence>MTFKLKWIVPMALNSLPGPLIRNKFRIYLMKKPLAFCNVKGIIVPNLNAQSVNLEEAWPRFNELTRD</sequence>
<name>W0F1U5_9BACT</name>
<keyword evidence="2" id="KW-1185">Reference proteome</keyword>
<accession>W0F1U5</accession>
<dbReference type="HOGENOM" id="CLU_2808059_0_0_10"/>
<dbReference type="EMBL" id="CP007035">
    <property type="protein sequence ID" value="AHF17030.1"/>
    <property type="molecule type" value="Genomic_DNA"/>
</dbReference>
<reference evidence="1 2" key="1">
    <citation type="submission" date="2013-12" db="EMBL/GenBank/DDBJ databases">
        <authorList>
            <consortium name="DOE Joint Genome Institute"/>
            <person name="Eisen J."/>
            <person name="Huntemann M."/>
            <person name="Han J."/>
            <person name="Chen A."/>
            <person name="Kyrpides N."/>
            <person name="Mavromatis K."/>
            <person name="Markowitz V."/>
            <person name="Palaniappan K."/>
            <person name="Ivanova N."/>
            <person name="Schaumberg A."/>
            <person name="Pati A."/>
            <person name="Liolios K."/>
            <person name="Nordberg H.P."/>
            <person name="Cantor M.N."/>
            <person name="Hua S.X."/>
            <person name="Woyke T."/>
        </authorList>
    </citation>
    <scope>NUCLEOTIDE SEQUENCE [LARGE SCALE GENOMIC DNA]</scope>
    <source>
        <strain evidence="2">DSM 19437</strain>
    </source>
</reference>
<dbReference type="Proteomes" id="UP000003586">
    <property type="component" value="Chromosome"/>
</dbReference>